<feature type="chain" id="PRO_5031121842" description="Lipoprotein" evidence="1">
    <location>
        <begin position="26"/>
        <end position="268"/>
    </location>
</feature>
<evidence type="ECO:0000256" key="1">
    <source>
        <dbReference type="SAM" id="SignalP"/>
    </source>
</evidence>
<sequence length="268" mass="30084">MKRLAAWACSAFVTVSVMFSTGAFAQSAASSAAPDANAQKGRAVLAKMVEALGGEKWLAVRNVYTGGNIAGFFHGNPDGSMLRFYDWSVPLGPERREETKQKNVVEIYQNHACTEVTYRGAHPQQKKICAEYWRLRDHSLDAALRAWRNDPQTLVTYDGQVLSERRLADQVTLLNEQNDAITLQADTETHLPMQVSFTYRDPEFGDKDTDVVEFNNYHLIDGIQTPFTLTYLHNGEMVEQRYLLRAAYNVPLPPHAFDVQAAVQAIAR</sequence>
<keyword evidence="1" id="KW-0732">Signal</keyword>
<dbReference type="EMBL" id="DTKL01000040">
    <property type="protein sequence ID" value="HGY94412.1"/>
    <property type="molecule type" value="Genomic_DNA"/>
</dbReference>
<evidence type="ECO:0000313" key="2">
    <source>
        <dbReference type="EMBL" id="HGY94412.1"/>
    </source>
</evidence>
<feature type="signal peptide" evidence="1">
    <location>
        <begin position="1"/>
        <end position="25"/>
    </location>
</feature>
<evidence type="ECO:0008006" key="3">
    <source>
        <dbReference type="Google" id="ProtNLM"/>
    </source>
</evidence>
<proteinExistence type="predicted"/>
<protein>
    <recommendedName>
        <fullName evidence="3">Lipoprotein</fullName>
    </recommendedName>
</protein>
<name>A0A7V5CTC8_9BACT</name>
<reference evidence="2" key="1">
    <citation type="journal article" date="2020" name="mSystems">
        <title>Genome- and Community-Level Interaction Insights into Carbon Utilization and Element Cycling Functions of Hydrothermarchaeota in Hydrothermal Sediment.</title>
        <authorList>
            <person name="Zhou Z."/>
            <person name="Liu Y."/>
            <person name="Xu W."/>
            <person name="Pan J."/>
            <person name="Luo Z.H."/>
            <person name="Li M."/>
        </authorList>
    </citation>
    <scope>NUCLEOTIDE SEQUENCE [LARGE SCALE GENOMIC DNA]</scope>
    <source>
        <strain evidence="2">SpSt-855</strain>
    </source>
</reference>
<organism evidence="2">
    <name type="scientific">Acidobacterium capsulatum</name>
    <dbReference type="NCBI Taxonomy" id="33075"/>
    <lineage>
        <taxon>Bacteria</taxon>
        <taxon>Pseudomonadati</taxon>
        <taxon>Acidobacteriota</taxon>
        <taxon>Terriglobia</taxon>
        <taxon>Terriglobales</taxon>
        <taxon>Acidobacteriaceae</taxon>
        <taxon>Acidobacterium</taxon>
    </lineage>
</organism>
<gene>
    <name evidence="2" type="ORF">ENW50_06965</name>
</gene>
<comment type="caution">
    <text evidence="2">The sequence shown here is derived from an EMBL/GenBank/DDBJ whole genome shotgun (WGS) entry which is preliminary data.</text>
</comment>
<accession>A0A7V5CTC8</accession>
<dbReference type="AlphaFoldDB" id="A0A7V5CTC8"/>